<proteinExistence type="predicted"/>
<keyword evidence="3" id="KW-1185">Reference proteome</keyword>
<feature type="compositionally biased region" description="Basic and acidic residues" evidence="1">
    <location>
        <begin position="30"/>
        <end position="48"/>
    </location>
</feature>
<name>A0A8X6JJ20_TRICU</name>
<sequence length="114" mass="13488">MTILYTDWGLKNVFPLFFSLTENVSVDENSDSKDDKDGDAKDQKKGDMNNELDIDFENFFCPETPCLEELANSDYIHNRYTFCSLYAIDLQEKCMKFFLQNIFQRKLRELQEIT</sequence>
<dbReference type="EMBL" id="BMAO01006436">
    <property type="protein sequence ID" value="GFR08481.1"/>
    <property type="molecule type" value="Genomic_DNA"/>
</dbReference>
<dbReference type="Proteomes" id="UP000887116">
    <property type="component" value="Unassembled WGS sequence"/>
</dbReference>
<accession>A0A8X6JJ20</accession>
<feature type="region of interest" description="Disordered" evidence="1">
    <location>
        <begin position="26"/>
        <end position="48"/>
    </location>
</feature>
<evidence type="ECO:0000256" key="1">
    <source>
        <dbReference type="SAM" id="MobiDB-lite"/>
    </source>
</evidence>
<protein>
    <submittedName>
        <fullName evidence="2">Uncharacterized protein</fullName>
    </submittedName>
</protein>
<evidence type="ECO:0000313" key="3">
    <source>
        <dbReference type="Proteomes" id="UP000887116"/>
    </source>
</evidence>
<comment type="caution">
    <text evidence="2">The sequence shown here is derived from an EMBL/GenBank/DDBJ whole genome shotgun (WGS) entry which is preliminary data.</text>
</comment>
<dbReference type="OrthoDB" id="6431780at2759"/>
<organism evidence="2 3">
    <name type="scientific">Trichonephila clavata</name>
    <name type="common">Joro spider</name>
    <name type="synonym">Nephila clavata</name>
    <dbReference type="NCBI Taxonomy" id="2740835"/>
    <lineage>
        <taxon>Eukaryota</taxon>
        <taxon>Metazoa</taxon>
        <taxon>Ecdysozoa</taxon>
        <taxon>Arthropoda</taxon>
        <taxon>Chelicerata</taxon>
        <taxon>Arachnida</taxon>
        <taxon>Araneae</taxon>
        <taxon>Araneomorphae</taxon>
        <taxon>Entelegynae</taxon>
        <taxon>Araneoidea</taxon>
        <taxon>Nephilidae</taxon>
        <taxon>Trichonephila</taxon>
    </lineage>
</organism>
<evidence type="ECO:0000313" key="2">
    <source>
        <dbReference type="EMBL" id="GFR08481.1"/>
    </source>
</evidence>
<dbReference type="AlphaFoldDB" id="A0A8X6JJ20"/>
<gene>
    <name evidence="2" type="ORF">TNCT_715881</name>
</gene>
<reference evidence="2" key="1">
    <citation type="submission" date="2020-07" db="EMBL/GenBank/DDBJ databases">
        <title>Multicomponent nature underlies the extraordinary mechanical properties of spider dragline silk.</title>
        <authorList>
            <person name="Kono N."/>
            <person name="Nakamura H."/>
            <person name="Mori M."/>
            <person name="Yoshida Y."/>
            <person name="Ohtoshi R."/>
            <person name="Malay A.D."/>
            <person name="Moran D.A.P."/>
            <person name="Tomita M."/>
            <person name="Numata K."/>
            <person name="Arakawa K."/>
        </authorList>
    </citation>
    <scope>NUCLEOTIDE SEQUENCE</scope>
</reference>